<dbReference type="PANTHER" id="PTHR12490:SF4">
    <property type="entry name" value="GSK3B-INTERACTING PROTEIN"/>
    <property type="match status" value="1"/>
</dbReference>
<dbReference type="GO" id="GO:0051018">
    <property type="term" value="F:protein kinase A binding"/>
    <property type="evidence" value="ECO:0007669"/>
    <property type="project" value="TreeGrafter"/>
</dbReference>
<proteinExistence type="inferred from homology"/>
<dbReference type="GO" id="GO:0060828">
    <property type="term" value="P:regulation of canonical Wnt signaling pathway"/>
    <property type="evidence" value="ECO:0007669"/>
    <property type="project" value="InterPro"/>
</dbReference>
<comment type="similarity">
    <text evidence="1">Belongs to the GSKIP family.</text>
</comment>
<gene>
    <name evidence="4" type="primary">GSKIP_2</name>
    <name evidence="5" type="synonym">GSKIP_0</name>
    <name evidence="3" type="synonym">GSKIP_1</name>
    <name evidence="3" type="ORF">CM83_48962</name>
    <name evidence="4" type="ORF">CM83_48963</name>
    <name evidence="5" type="ORF">CM83_48964</name>
</gene>
<dbReference type="EMBL" id="GBHO01021587">
    <property type="protein sequence ID" value="JAG22017.1"/>
    <property type="molecule type" value="Transcribed_RNA"/>
</dbReference>
<feature type="domain" description="GSKIP" evidence="2">
    <location>
        <begin position="9"/>
        <end position="106"/>
    </location>
</feature>
<dbReference type="GO" id="GO:0005737">
    <property type="term" value="C:cytoplasm"/>
    <property type="evidence" value="ECO:0007669"/>
    <property type="project" value="TreeGrafter"/>
</dbReference>
<reference evidence="6" key="3">
    <citation type="submission" date="2014-09" db="EMBL/GenBank/DDBJ databases">
        <authorList>
            <person name="Magalhaes I.L.F."/>
            <person name="Oliveira U."/>
            <person name="Santos F.R."/>
            <person name="Vidigal T.H.D.A."/>
            <person name="Brescovit A.D."/>
            <person name="Santos A.J."/>
        </authorList>
    </citation>
    <scope>NUCLEOTIDE SEQUENCE</scope>
</reference>
<evidence type="ECO:0000256" key="1">
    <source>
        <dbReference type="ARBA" id="ARBA00009571"/>
    </source>
</evidence>
<name>A0A0A9XT61_LYGHE</name>
<organism evidence="4">
    <name type="scientific">Lygus hesperus</name>
    <name type="common">Western plant bug</name>
    <dbReference type="NCBI Taxonomy" id="30085"/>
    <lineage>
        <taxon>Eukaryota</taxon>
        <taxon>Metazoa</taxon>
        <taxon>Ecdysozoa</taxon>
        <taxon>Arthropoda</taxon>
        <taxon>Hexapoda</taxon>
        <taxon>Insecta</taxon>
        <taxon>Pterygota</taxon>
        <taxon>Neoptera</taxon>
        <taxon>Paraneoptera</taxon>
        <taxon>Hemiptera</taxon>
        <taxon>Heteroptera</taxon>
        <taxon>Panheteroptera</taxon>
        <taxon>Cimicomorpha</taxon>
        <taxon>Miridae</taxon>
        <taxon>Mirini</taxon>
        <taxon>Lygus</taxon>
    </lineage>
</organism>
<dbReference type="AlphaFoldDB" id="A0A0A9XT61"/>
<dbReference type="EMBL" id="GBHO01021586">
    <property type="protein sequence ID" value="JAG22018.1"/>
    <property type="molecule type" value="Transcribed_RNA"/>
</dbReference>
<dbReference type="SUPFAM" id="SSF103107">
    <property type="entry name" value="Hypothetical protein c14orf129, hspc210"/>
    <property type="match status" value="1"/>
</dbReference>
<dbReference type="InterPro" id="IPR007967">
    <property type="entry name" value="GSKIP_dom"/>
</dbReference>
<dbReference type="EMBL" id="GBRD01001288">
    <property type="protein sequence ID" value="JAG64533.1"/>
    <property type="molecule type" value="Transcribed_RNA"/>
</dbReference>
<sequence length="117" mass="12890">MDSPDLLWEEEARAVILDVQAHVKEIGISPILHSTNSRVYLNLTTLECQPFTVELSSAGFRTVAKKYNSIDDEAGTYFDTPYALLTVLSPAFPGSFADLLRRKLEGINNDHGSCSGE</sequence>
<evidence type="ECO:0000313" key="6">
    <source>
        <dbReference type="EMBL" id="JAG64533.1"/>
    </source>
</evidence>
<accession>A0A0A9XT61</accession>
<dbReference type="EMBL" id="GBRD01001287">
    <property type="protein sequence ID" value="JAG64534.1"/>
    <property type="molecule type" value="Transcribed_RNA"/>
</dbReference>
<dbReference type="InterPro" id="IPR023231">
    <property type="entry name" value="GSKIP_dom_sf"/>
</dbReference>
<evidence type="ECO:0000313" key="3">
    <source>
        <dbReference type="EMBL" id="JAG22017.1"/>
    </source>
</evidence>
<reference evidence="4" key="2">
    <citation type="submission" date="2014-07" db="EMBL/GenBank/DDBJ databases">
        <authorList>
            <person name="Hull J."/>
        </authorList>
    </citation>
    <scope>NUCLEOTIDE SEQUENCE</scope>
</reference>
<evidence type="ECO:0000313" key="4">
    <source>
        <dbReference type="EMBL" id="JAG22018.1"/>
    </source>
</evidence>
<protein>
    <submittedName>
        <fullName evidence="4">GSK3-beta interaction protein</fullName>
    </submittedName>
</protein>
<dbReference type="EMBL" id="GBHO01021584">
    <property type="protein sequence ID" value="JAG22020.1"/>
    <property type="molecule type" value="Transcribed_RNA"/>
</dbReference>
<dbReference type="Gene3D" id="3.30.2280.10">
    <property type="entry name" value="Hypothetical protein (hspc210)"/>
    <property type="match status" value="1"/>
</dbReference>
<dbReference type="GO" id="GO:0019207">
    <property type="term" value="F:kinase regulator activity"/>
    <property type="evidence" value="ECO:0007669"/>
    <property type="project" value="TreeGrafter"/>
</dbReference>
<dbReference type="Pfam" id="PF05303">
    <property type="entry name" value="GSKIP_dom"/>
    <property type="match status" value="1"/>
</dbReference>
<reference evidence="4" key="1">
    <citation type="journal article" date="2014" name="PLoS ONE">
        <title>Transcriptome-Based Identification of ABC Transporters in the Western Tarnished Plant Bug Lygus hesperus.</title>
        <authorList>
            <person name="Hull J.J."/>
            <person name="Chaney K."/>
            <person name="Geib S.M."/>
            <person name="Fabrick J.A."/>
            <person name="Brent C.S."/>
            <person name="Walsh D."/>
            <person name="Lavine L.C."/>
        </authorList>
    </citation>
    <scope>NUCLEOTIDE SEQUENCE</scope>
</reference>
<evidence type="ECO:0000259" key="2">
    <source>
        <dbReference type="Pfam" id="PF05303"/>
    </source>
</evidence>
<dbReference type="PANTHER" id="PTHR12490">
    <property type="entry name" value="GSK3B-INTERACTING PROTEIN"/>
    <property type="match status" value="1"/>
</dbReference>
<dbReference type="InterPro" id="IPR037395">
    <property type="entry name" value="GSKIP"/>
</dbReference>
<evidence type="ECO:0000313" key="5">
    <source>
        <dbReference type="EMBL" id="JAG22020.1"/>
    </source>
</evidence>